<feature type="domain" description="SIS" evidence="1">
    <location>
        <begin position="39"/>
        <end position="203"/>
    </location>
</feature>
<dbReference type="Pfam" id="PF13580">
    <property type="entry name" value="SIS_2"/>
    <property type="match status" value="1"/>
</dbReference>
<dbReference type="InterPro" id="IPR001347">
    <property type="entry name" value="SIS_dom"/>
</dbReference>
<dbReference type="InterPro" id="IPR046348">
    <property type="entry name" value="SIS_dom_sf"/>
</dbReference>
<proteinExistence type="predicted"/>
<dbReference type="InterPro" id="IPR050099">
    <property type="entry name" value="SIS_GmhA/DiaA_subfam"/>
</dbReference>
<keyword evidence="3" id="KW-1185">Reference proteome</keyword>
<dbReference type="SUPFAM" id="SSF53697">
    <property type="entry name" value="SIS domain"/>
    <property type="match status" value="1"/>
</dbReference>
<reference evidence="3" key="1">
    <citation type="journal article" date="2019" name="Int. J. Syst. Evol. Microbiol.">
        <title>The Global Catalogue of Microorganisms (GCM) 10K type strain sequencing project: providing services to taxonomists for standard genome sequencing and annotation.</title>
        <authorList>
            <consortium name="The Broad Institute Genomics Platform"/>
            <consortium name="The Broad Institute Genome Sequencing Center for Infectious Disease"/>
            <person name="Wu L."/>
            <person name="Ma J."/>
        </authorList>
    </citation>
    <scope>NUCLEOTIDE SEQUENCE [LARGE SCALE GENOMIC DNA]</scope>
    <source>
        <strain evidence="3">CCUG 63369</strain>
    </source>
</reference>
<protein>
    <submittedName>
        <fullName evidence="2">SIS domain-containing protein</fullName>
    </submittedName>
</protein>
<sequence>MSLLTRVREFADGAAAAREEPGRRLAGDADQVARACLAMAARFEHGGKLIVFGNGGAGADANHIAVEFVHPVIVGKRALPALSLNNDAATITEIGRREGFERVFAHQLARLADPGDIALGVSPDGDCANVLRALETAAGMGLLTVALVGGAGGAIARGDAAQHLLHVHSEDPMVVKEVHVSMYHILWELVHVLFEHPGLLDREVSA</sequence>
<evidence type="ECO:0000313" key="3">
    <source>
        <dbReference type="Proteomes" id="UP001596956"/>
    </source>
</evidence>
<evidence type="ECO:0000313" key="2">
    <source>
        <dbReference type="EMBL" id="MFD0800606.1"/>
    </source>
</evidence>
<dbReference type="CDD" id="cd05006">
    <property type="entry name" value="SIS_GmhA"/>
    <property type="match status" value="1"/>
</dbReference>
<dbReference type="InterPro" id="IPR035461">
    <property type="entry name" value="GmhA/DiaA"/>
</dbReference>
<dbReference type="Proteomes" id="UP001596956">
    <property type="component" value="Unassembled WGS sequence"/>
</dbReference>
<dbReference type="Gene3D" id="3.40.50.10490">
    <property type="entry name" value="Glucose-6-phosphate isomerase like protein, domain 1"/>
    <property type="match status" value="1"/>
</dbReference>
<dbReference type="PROSITE" id="PS51464">
    <property type="entry name" value="SIS"/>
    <property type="match status" value="1"/>
</dbReference>
<gene>
    <name evidence="2" type="ORF">ACFQZU_04630</name>
</gene>
<organism evidence="2 3">
    <name type="scientific">Streptomonospora algeriensis</name>
    <dbReference type="NCBI Taxonomy" id="995084"/>
    <lineage>
        <taxon>Bacteria</taxon>
        <taxon>Bacillati</taxon>
        <taxon>Actinomycetota</taxon>
        <taxon>Actinomycetes</taxon>
        <taxon>Streptosporangiales</taxon>
        <taxon>Nocardiopsidaceae</taxon>
        <taxon>Streptomonospora</taxon>
    </lineage>
</organism>
<dbReference type="PANTHER" id="PTHR30390">
    <property type="entry name" value="SEDOHEPTULOSE 7-PHOSPHATE ISOMERASE / DNAA INITIATOR-ASSOCIATING FACTOR FOR REPLICATION INITIATION"/>
    <property type="match status" value="1"/>
</dbReference>
<accession>A0ABW3BBB3</accession>
<evidence type="ECO:0000259" key="1">
    <source>
        <dbReference type="PROSITE" id="PS51464"/>
    </source>
</evidence>
<name>A0ABW3BBB3_9ACTN</name>
<comment type="caution">
    <text evidence="2">The sequence shown here is derived from an EMBL/GenBank/DDBJ whole genome shotgun (WGS) entry which is preliminary data.</text>
</comment>
<dbReference type="EMBL" id="JBHTHR010000073">
    <property type="protein sequence ID" value="MFD0800606.1"/>
    <property type="molecule type" value="Genomic_DNA"/>
</dbReference>